<protein>
    <recommendedName>
        <fullName evidence="3">DUF481 domain-containing protein</fullName>
    </recommendedName>
</protein>
<reference evidence="1 2" key="1">
    <citation type="submission" date="2015-04" db="EMBL/GenBank/DDBJ databases">
        <title>Whole genome shotgun sequence of Flavihumibacter petaseus NBRC 106054.</title>
        <authorList>
            <person name="Miyazawa S."/>
            <person name="Hosoyama A."/>
            <person name="Hashimoto M."/>
            <person name="Noguchi M."/>
            <person name="Tsuchikane K."/>
            <person name="Ohji S."/>
            <person name="Yamazoe A."/>
            <person name="Ichikawa N."/>
            <person name="Kimura A."/>
            <person name="Fujita N."/>
        </authorList>
    </citation>
    <scope>NUCLEOTIDE SEQUENCE [LARGE SCALE GENOMIC DNA]</scope>
    <source>
        <strain evidence="1 2">NBRC 106054</strain>
    </source>
</reference>
<gene>
    <name evidence="1" type="ORF">FPE01S_03_00480</name>
</gene>
<comment type="caution">
    <text evidence="1">The sequence shown here is derived from an EMBL/GenBank/DDBJ whole genome shotgun (WGS) entry which is preliminary data.</text>
</comment>
<evidence type="ECO:0008006" key="3">
    <source>
        <dbReference type="Google" id="ProtNLM"/>
    </source>
</evidence>
<accession>A0A0E9N2E4</accession>
<dbReference type="Proteomes" id="UP000033121">
    <property type="component" value="Unassembled WGS sequence"/>
</dbReference>
<evidence type="ECO:0000313" key="1">
    <source>
        <dbReference type="EMBL" id="GAO44009.1"/>
    </source>
</evidence>
<proteinExistence type="predicted"/>
<dbReference type="AlphaFoldDB" id="A0A0E9N2E4"/>
<name>A0A0E9N2E4_9BACT</name>
<dbReference type="STRING" id="1220578.FPE01S_03_00480"/>
<evidence type="ECO:0000313" key="2">
    <source>
        <dbReference type="Proteomes" id="UP000033121"/>
    </source>
</evidence>
<dbReference type="InterPro" id="IPR007433">
    <property type="entry name" value="DUF481"/>
</dbReference>
<keyword evidence="2" id="KW-1185">Reference proteome</keyword>
<dbReference type="EMBL" id="BBWV01000003">
    <property type="protein sequence ID" value="GAO44009.1"/>
    <property type="molecule type" value="Genomic_DNA"/>
</dbReference>
<sequence>MLLLAQKDSVIFKNGNTIVGEMKSLNNGVLTMETSFSKNDFTIKWSEIRSVFSDTRFLITLADGRRINGNLKSRPDSGRVVTADPGRTDIEVALEDIVFIKGLKSDFWSRAKASIDVGMSLTKANNLRQFSVRSAVGYLADRWQLDANFNTLFSKQDSVEDTKRTDAAINYKYFLQHDWYLGASLSFLSNTEQALRLRTTGKIGGGKLLKHTNKSYWGVGGGLSVNNESFTNETPARNSLEAYAGTELNLFDIGDLSLLSSWYVYPSLTESGRWRSDFSFDAKYEFWKDFYFRAGTTVNYDNQPAVAGKETDFVFQFTVGWSL</sequence>
<dbReference type="Pfam" id="PF04338">
    <property type="entry name" value="DUF481"/>
    <property type="match status" value="1"/>
</dbReference>
<organism evidence="1 2">
    <name type="scientific">Flavihumibacter petaseus NBRC 106054</name>
    <dbReference type="NCBI Taxonomy" id="1220578"/>
    <lineage>
        <taxon>Bacteria</taxon>
        <taxon>Pseudomonadati</taxon>
        <taxon>Bacteroidota</taxon>
        <taxon>Chitinophagia</taxon>
        <taxon>Chitinophagales</taxon>
        <taxon>Chitinophagaceae</taxon>
        <taxon>Flavihumibacter</taxon>
    </lineage>
</organism>